<reference evidence="10" key="1">
    <citation type="submission" date="2020-05" db="UniProtKB">
        <authorList>
            <consortium name="EnsemblMetazoa"/>
        </authorList>
    </citation>
    <scope>IDENTIFICATION</scope>
    <source>
        <strain evidence="10">SANGQUA</strain>
    </source>
</reference>
<name>A0A182XEB5_ANOQN</name>
<evidence type="ECO:0000313" key="11">
    <source>
        <dbReference type="Proteomes" id="UP000076407"/>
    </source>
</evidence>
<dbReference type="InterPro" id="IPR032147">
    <property type="entry name" value="Cic_dom"/>
</dbReference>
<evidence type="ECO:0000256" key="3">
    <source>
        <dbReference type="ARBA" id="ARBA00023015"/>
    </source>
</evidence>
<feature type="compositionally biased region" description="Polar residues" evidence="8">
    <location>
        <begin position="3511"/>
        <end position="3539"/>
    </location>
</feature>
<feature type="compositionally biased region" description="Basic and acidic residues" evidence="8">
    <location>
        <begin position="1800"/>
        <end position="1810"/>
    </location>
</feature>
<feature type="compositionally biased region" description="Gly residues" evidence="8">
    <location>
        <begin position="3418"/>
        <end position="3431"/>
    </location>
</feature>
<feature type="compositionally biased region" description="Low complexity" evidence="8">
    <location>
        <begin position="1872"/>
        <end position="1894"/>
    </location>
</feature>
<feature type="compositionally biased region" description="Low complexity" evidence="8">
    <location>
        <begin position="847"/>
        <end position="872"/>
    </location>
</feature>
<feature type="compositionally biased region" description="Low complexity" evidence="8">
    <location>
        <begin position="2679"/>
        <end position="2689"/>
    </location>
</feature>
<dbReference type="SUPFAM" id="SSF47095">
    <property type="entry name" value="HMG-box"/>
    <property type="match status" value="1"/>
</dbReference>
<feature type="region of interest" description="Disordered" evidence="8">
    <location>
        <begin position="1001"/>
        <end position="1124"/>
    </location>
</feature>
<feature type="compositionally biased region" description="Low complexity" evidence="8">
    <location>
        <begin position="1925"/>
        <end position="1955"/>
    </location>
</feature>
<feature type="region of interest" description="Disordered" evidence="8">
    <location>
        <begin position="636"/>
        <end position="673"/>
    </location>
</feature>
<dbReference type="PANTHER" id="PTHR13059">
    <property type="entry name" value="HMG-BOX TRANSCRIPTION FACTOR BBX"/>
    <property type="match status" value="1"/>
</dbReference>
<feature type="compositionally biased region" description="Pro residues" evidence="8">
    <location>
        <begin position="1"/>
        <end position="10"/>
    </location>
</feature>
<keyword evidence="11" id="KW-1185">Reference proteome</keyword>
<feature type="region of interest" description="Disordered" evidence="8">
    <location>
        <begin position="1487"/>
        <end position="1521"/>
    </location>
</feature>
<feature type="compositionally biased region" description="Low complexity" evidence="8">
    <location>
        <begin position="1051"/>
        <end position="1073"/>
    </location>
</feature>
<accession>A0A182XEB5</accession>
<dbReference type="PROSITE" id="PS50118">
    <property type="entry name" value="HMG_BOX_2"/>
    <property type="match status" value="1"/>
</dbReference>
<feature type="region of interest" description="Disordered" evidence="8">
    <location>
        <begin position="434"/>
        <end position="473"/>
    </location>
</feature>
<dbReference type="InterPro" id="IPR058606">
    <property type="entry name" value="HTH_Cic_C"/>
</dbReference>
<feature type="region of interest" description="Disordered" evidence="8">
    <location>
        <begin position="775"/>
        <end position="795"/>
    </location>
</feature>
<feature type="region of interest" description="Disordered" evidence="8">
    <location>
        <begin position="1925"/>
        <end position="2033"/>
    </location>
</feature>
<dbReference type="InterPro" id="IPR058607">
    <property type="entry name" value="HMG-box_Cic-like"/>
</dbReference>
<feature type="region of interest" description="Disordered" evidence="8">
    <location>
        <begin position="3510"/>
        <end position="3575"/>
    </location>
</feature>
<proteinExistence type="predicted"/>
<feature type="compositionally biased region" description="Polar residues" evidence="8">
    <location>
        <begin position="1701"/>
        <end position="1721"/>
    </location>
</feature>
<feature type="region of interest" description="Disordered" evidence="8">
    <location>
        <begin position="1685"/>
        <end position="1894"/>
    </location>
</feature>
<feature type="region of interest" description="Disordered" evidence="8">
    <location>
        <begin position="2423"/>
        <end position="2442"/>
    </location>
</feature>
<feature type="compositionally biased region" description="Basic and acidic residues" evidence="8">
    <location>
        <begin position="1039"/>
        <end position="1050"/>
    </location>
</feature>
<evidence type="ECO:0000256" key="8">
    <source>
        <dbReference type="SAM" id="MobiDB-lite"/>
    </source>
</evidence>
<keyword evidence="3" id="KW-0805">Transcription regulation</keyword>
<sequence>MIPQKQPPPASSSASSSSSSPSHHQQSVNASVTVAHSNSSSMTTTVVAVSTGPGTAATVGPSSGTTTTVAAASSAASEKPVTQNATPRQHPKKRKFDLAELEEMESHRPVPPPPLPVPPAATPALSPPGGSNGAKQATTQPMDTGGGGGGEDDREAGNRGNSISTYDAPVHHSDRSHREPVDSRERIVMNSVSHRSQPSSSPGQGPQPAGSPASNGATVVHNAHQQHRGSPGAMINLTSVPTTATLLAMVPAGGKAHQLQQQQRSSLYPHQLHQHQQLASGRQSPGMMIAANSSISSSTNSSTSSINKCSSSNNGATLTSSPSPSSSSSSTIATMNRSQSYTISTITLQSQPTASTAASPSPGAIESSSQLHQQQQQHPAIGHNRQILLAVDPATIRHHQQQQLQQQQILRLQPSSATPEAYYVSSKKLHTMPSYGSPGSYKPSPTPPSAVSSGNATSTPGQQQQQQYSTAPVAPASPLIDLSEWINHRVLARRKDVYDSGRIRATAAPGTVVIGFDQPEGSHQTYEGVLDDVHRQQDIIDDVCPALADLQPGVRVCVRATCVHPHPVTSNGGDVFVEGIVKEVHGNKKQFSVQIAGGSIADKQELRIVKRVDMRLLKPPWWDELEDALDSYSGGHTVSAVDCGPSRRNTIDHHRSHEGDSSTGKLQQQQQQPPAIVSYVLATSTNSEHHLHGSGAGTAGQQQPAGPAATIIYTSGAPYKNSISITQGRGVASAGLRYDPSLGAAAAAAAGASDQQQLKQQLHVPLQLQHVLPAAGAGSGEEQQHHYRSAATSPFQSVQLTIGSAATDHRDRDGVETAHYTTAAGGGAHARSHSLHHVSHPVQVGMSPAPAHSSSSSSNSNTIGSGASSASVSGGGVAGGGPPSSSVLRTLSPDDLRIANRSYDNESDDEVRSSFPMEGEAEKYSGSSKRSSMQSRGSTSSLLDQRSTPRSQPATPRSQAATPHRFKKGDVVSTPTGIRKKFNGKQWRRLCSNETCSKESQRRGYCSRHLSQKGSNALRSSTSSVTNHFNSSRSSSKTQLDEETSRDSETSPHYLSLSSSRSATPSNSFSSPTGHGSSPLATQSPVMIGNRQNLFLPIGSPAPSNDPHGSIGSGGSNKYKTNTPSPSPAHVIGGGIGIVGSGGPAGSGHHHQLIRPESLRPTQPAVSGAGAAPPPTGHATSVIRMSPLYSQHSAHPSAIYASYPVHVAGGGASPAALHHHTIIQQQQQQQQQQQLSQTTSQQQHTVLLTSQHQQSLTVPKNGISTGSTYQWHALLPIINSPSAIAKSNLHPHHQHHHYAHMAHSQAYGPAAAAANTAAGPPSSAATTAAVASQQPSPIGSSSATTAKPSSAGASSMVIVPSKVYSPTPPPPQPAAGEEMVSIDDDDQGDDDVFEAEPVKTAAPSTKNSTAQGGAGEQTNNRYAAGNGNNGSGGGGGAGSHQLLRGMDIEAPVTVTNSKTSSAESAESIAKRRTQSCSAALQAAAAAANGGSSGGAGGGGSGSGTPKEPQSPLSNKKDAKIRRPMNAFMIFSKRHRALVHQKHPNQDNRTVSKILGEWWYALKPEEKTKYHELASEVKEAHFKAHPEWKWCSKDRRKSSSSAKEGMVGGGVPASGSGPVGLASAGGNSGRGRMDSFDGNDSFDERSPKTPSDVAMPSVGGGTSAGGGNGSQANDIIPLTVAPYNTIDETPEPASGVMMMLPPTTTANHGSVASCNTGSQQNPEPMVVDAASRSSSPSHQRYAEPEGREKNDERMDISITDEQMDEGGDVAEDDQPMTIADDESVPRKAPPSAQSSNDVAELDLKCAEKVSDSDVEDISGNANGKQNHGEMSSSQFTASSSTKVSQSTVSNDYHHGSNGDVATDYSIKTLTTAGSNNGGQPPTTPGGPNSASLDASSTSLLTCKPKPIKAGAIGNSTTTATTTATATATTTGGSNTAGSGADSNGSSGGNNSVTAGNGASGQGGTMYQHHHSHPHHHHHHPIGYAYSSPKNPVGVSPFQPTGGAFKTMPQSPKTLGKQDHPSYLLSPAPSTPTASTIKMEPAENLSTSSSNGGTTRSNVDTIFNFSSAAIKEQHLQQQQQPNSLYHGGNDQQQQHKFLLAVSSSSSSVAEPLSGAAAANSTLTVTPPSSSCSSEGGASSLSNSSTKCKSLLEFNPTICYTISNVNGSHAAASSNANHKPSTNAIVMSMKQGKLIMDVVNTATSTCTTTITTNTASANEPTNHHHKLSRTDTTTESNHHPTSSHLDVVHHSNHQLSSSTTHCINNTANRSSTSDVVIMNAITNSIATSTTTTTTTTITNSTTNSATVKPSCPIDVVHSDKISSSSTTITTNTIAHAAKKSLNVVNVVNVTANACAAGPPPPATSTSSNGTALMNAAGTPAQGCSGGASAATTPPTTAFIINTSSGGGSAILRPVQPAMSMIAKMANTTTHQPPKQPRSDADESATGLQPSVVYETILVERPAQVKHQGSTFTTVPFNGASSTVMPLATNGLMLASASTTGGNALSSTALPSGSIIVLSQASLNELLLHGSCTTAAQHQHQQQQPHNETNTNNTELIAAANNRDNSKKLLLTAGGGTATITNLISSITNTSTMPFSSTPSLPSSCNSGSVVNGNICTTSIPISSSLNVTNCIVVPDHTSFTTTSSTTSTTTVTTCATTIEPSSTTNSAAKLLTYTISKKGITTATSSSSTFPSTDHRAPPQSSTSDPSYINIIATTSTTTTTTTSTVPTNNSTIMNNSSNTKQTIIMINPTTSTVLPVPSSSAPSSVAALPTSLTMSSVASLHPLQQHHQQQHQHQGVGATGGFSMLSSISTGSSVGGGGGVLANTVTTNANSATDLTTVLPAASSSSTTTTTILASAANQRLPGRQKLMLCPQFALVLPDHQQFTLTDRSKISFANLATATIKPAQGNTIFAALPSPSSSSASPSSSSTTTVAFALTPSPSCSASATTITGALRPAGSNGTIQPPTVTHVKLTNILPTTVTPPTSSSTSSSCSNTFTTTSHSSSSWSSSSSSASSSVLIKTQSATGAIVPNGIGATSAAGGGIGGGGGGTTTTINASIPVQYLIQGKIPNLLISTTQGYPAQIQQSPHHHPQQQYATIKQEPPESPGAKHLLPVTPTSNTAGSVYGSNSNSGGGGGGSTVPSGGSSSNERDASNEEEDMEEDYGEGGDGGTADAAAAAESKQFILAPTPAQLGRAPLQRRQMSSGGCNSNSNSNSGMLQSEQQQQQSAGSNNGSITQQQQQQQTPMEDDGGDETANTSNEQNSHHAHHQHHQHASMPSALPTPTSASMEDYHSQISPSTAKKAFFRKAKPDDMDNVLRQVDFEKKFKTLPQFKPEDCHSPSAIMASSPRVFTQNYRKKQTTTHKTLVPDEDQHNNLHSDGSAPPLSSTATPSSSYVIGNRFFGPDFNMEQYKEMSAEMGRGAVGTGAGMGGGPGADERSPRTPKTPSQRSVNSAEEKGHRKILEQRRNLVVQLFNEHGMFPSTHATNSFQLAHSDIFPNKQSLQLKIREVRQKSMAQQPGFTPQSAGPITPTEISGGQSDSNQQHSLLHQQQQQQQHTQQTQLHHQQQHQQQQEHSIN</sequence>
<feature type="compositionally biased region" description="Basic and acidic residues" evidence="8">
    <location>
        <begin position="1739"/>
        <end position="1754"/>
    </location>
</feature>
<evidence type="ECO:0000256" key="6">
    <source>
        <dbReference type="ARBA" id="ARBA00023242"/>
    </source>
</evidence>
<feature type="region of interest" description="Disordered" evidence="8">
    <location>
        <begin position="3417"/>
        <end position="3460"/>
    </location>
</feature>
<dbReference type="EnsemblMetazoa" id="AQUA008168-RA">
    <property type="protein sequence ID" value="AQUA008168-PA"/>
    <property type="gene ID" value="AQUA008168"/>
</dbReference>
<feature type="compositionally biased region" description="Polar residues" evidence="8">
    <location>
        <begin position="2227"/>
        <end position="2241"/>
    </location>
</feature>
<feature type="compositionally biased region" description="Pro residues" evidence="8">
    <location>
        <begin position="109"/>
        <end position="121"/>
    </location>
</feature>
<feature type="compositionally biased region" description="Polar residues" evidence="8">
    <location>
        <begin position="133"/>
        <end position="142"/>
    </location>
</feature>
<feature type="compositionally biased region" description="Low complexity" evidence="8">
    <location>
        <begin position="434"/>
        <end position="443"/>
    </location>
</feature>
<dbReference type="PANTHER" id="PTHR13059:SF13">
    <property type="entry name" value="PROTEIN CAPICUA HOMOLOG"/>
    <property type="match status" value="1"/>
</dbReference>
<feature type="compositionally biased region" description="Low complexity" evidence="8">
    <location>
        <begin position="925"/>
        <end position="941"/>
    </location>
</feature>
<feature type="compositionally biased region" description="Basic and acidic residues" evidence="8">
    <location>
        <begin position="169"/>
        <end position="187"/>
    </location>
</feature>
<feature type="compositionally biased region" description="Low complexity" evidence="8">
    <location>
        <begin position="11"/>
        <end position="27"/>
    </location>
</feature>
<feature type="compositionally biased region" description="Basic and acidic residues" evidence="8">
    <location>
        <begin position="649"/>
        <end position="660"/>
    </location>
</feature>
<feature type="compositionally biased region" description="Gly residues" evidence="8">
    <location>
        <begin position="1490"/>
        <end position="1502"/>
    </location>
</feature>
<evidence type="ECO:0000256" key="5">
    <source>
        <dbReference type="ARBA" id="ARBA00023163"/>
    </source>
</evidence>
<dbReference type="InterPro" id="IPR036910">
    <property type="entry name" value="HMG_box_dom_sf"/>
</dbReference>
<feature type="compositionally biased region" description="Low complexity" evidence="8">
    <location>
        <begin position="196"/>
        <end position="214"/>
    </location>
</feature>
<dbReference type="SMART" id="SM00398">
    <property type="entry name" value="HMG"/>
    <property type="match status" value="1"/>
</dbReference>
<feature type="region of interest" description="Disordered" evidence="8">
    <location>
        <begin position="293"/>
        <end position="334"/>
    </location>
</feature>
<dbReference type="Gene3D" id="1.10.30.10">
    <property type="entry name" value="High mobility group box domain"/>
    <property type="match status" value="1"/>
</dbReference>
<feature type="compositionally biased region" description="Low complexity" evidence="8">
    <location>
        <begin position="349"/>
        <end position="378"/>
    </location>
</feature>
<dbReference type="InterPro" id="IPR009071">
    <property type="entry name" value="HMG_box_dom"/>
</dbReference>
<dbReference type="FunFam" id="1.10.30.10:FF:000010">
    <property type="entry name" value="Capicua transcriptional repressor b"/>
    <property type="match status" value="1"/>
</dbReference>
<keyword evidence="5" id="KW-0804">Transcription</keyword>
<feature type="compositionally biased region" description="Gly residues" evidence="8">
    <location>
        <begin position="1657"/>
        <end position="1668"/>
    </location>
</feature>
<dbReference type="Pfam" id="PF16090">
    <property type="entry name" value="DUF4819"/>
    <property type="match status" value="1"/>
</dbReference>
<feature type="region of interest" description="Disordered" evidence="8">
    <location>
        <begin position="1"/>
        <end position="233"/>
    </location>
</feature>
<feature type="compositionally biased region" description="Low complexity" evidence="8">
    <location>
        <begin position="3540"/>
        <end position="3575"/>
    </location>
</feature>
<feature type="compositionally biased region" description="Basic residues" evidence="8">
    <location>
        <begin position="1966"/>
        <end position="1979"/>
    </location>
</feature>
<keyword evidence="1" id="KW-0678">Repressor</keyword>
<keyword evidence="4 7" id="KW-0238">DNA-binding</keyword>
<feature type="region of interest" description="Disordered" evidence="8">
    <location>
        <begin position="3078"/>
        <end position="3294"/>
    </location>
</feature>
<feature type="compositionally biased region" description="Low complexity" evidence="8">
    <location>
        <begin position="1830"/>
        <end position="1848"/>
    </location>
</feature>
<feature type="compositionally biased region" description="Basic and acidic residues" evidence="8">
    <location>
        <begin position="3451"/>
        <end position="3460"/>
    </location>
</feature>
<feature type="region of interest" description="Disordered" evidence="8">
    <location>
        <begin position="3356"/>
        <end position="3391"/>
    </location>
</feature>
<feature type="region of interest" description="Disordered" evidence="8">
    <location>
        <begin position="1312"/>
        <end position="1441"/>
    </location>
</feature>
<feature type="compositionally biased region" description="Acidic residues" evidence="8">
    <location>
        <begin position="3151"/>
        <end position="3162"/>
    </location>
</feature>
<feature type="region of interest" description="Disordered" evidence="8">
    <location>
        <begin position="842"/>
        <end position="978"/>
    </location>
</feature>
<dbReference type="Proteomes" id="UP000076407">
    <property type="component" value="Unassembled WGS sequence"/>
</dbReference>
<feature type="compositionally biased region" description="Gly residues" evidence="8">
    <location>
        <begin position="1427"/>
        <end position="1438"/>
    </location>
</feature>
<dbReference type="GO" id="GO:0000981">
    <property type="term" value="F:DNA-binding transcription factor activity, RNA polymerase II-specific"/>
    <property type="evidence" value="ECO:0007669"/>
    <property type="project" value="TreeGrafter"/>
</dbReference>
<feature type="compositionally biased region" description="Polar residues" evidence="8">
    <location>
        <begin position="1818"/>
        <end position="1829"/>
    </location>
</feature>
<evidence type="ECO:0000256" key="4">
    <source>
        <dbReference type="ARBA" id="ARBA00023125"/>
    </source>
</evidence>
<feature type="DNA-binding region" description="HMG box" evidence="7">
    <location>
        <begin position="1520"/>
        <end position="1588"/>
    </location>
</feature>
<feature type="compositionally biased region" description="Acidic residues" evidence="8">
    <location>
        <begin position="1760"/>
        <end position="1781"/>
    </location>
</feature>
<evidence type="ECO:0000256" key="7">
    <source>
        <dbReference type="PROSITE-ProRule" id="PRU00267"/>
    </source>
</evidence>
<feature type="region of interest" description="Disordered" evidence="8">
    <location>
        <begin position="348"/>
        <end position="380"/>
    </location>
</feature>
<feature type="compositionally biased region" description="Basic and acidic residues" evidence="8">
    <location>
        <begin position="3363"/>
        <end position="3373"/>
    </location>
</feature>
<evidence type="ECO:0000259" key="9">
    <source>
        <dbReference type="PROSITE" id="PS50118"/>
    </source>
</evidence>
<feature type="compositionally biased region" description="Polar residues" evidence="8">
    <location>
        <begin position="450"/>
        <end position="461"/>
    </location>
</feature>
<feature type="compositionally biased region" description="Low complexity" evidence="8">
    <location>
        <begin position="293"/>
        <end position="330"/>
    </location>
</feature>
<feature type="region of interest" description="Disordered" evidence="8">
    <location>
        <begin position="1592"/>
        <end position="1673"/>
    </location>
</feature>
<dbReference type="STRING" id="34691.A0A182XEB5"/>
<feature type="compositionally biased region" description="Acidic residues" evidence="8">
    <location>
        <begin position="1380"/>
        <end position="1394"/>
    </location>
</feature>
<feature type="compositionally biased region" description="Low complexity" evidence="8">
    <location>
        <begin position="3378"/>
        <end position="3391"/>
    </location>
</feature>
<dbReference type="Pfam" id="PF00505">
    <property type="entry name" value="HMG_box"/>
    <property type="match status" value="1"/>
</dbReference>
<feature type="compositionally biased region" description="Polar residues" evidence="8">
    <location>
        <begin position="1402"/>
        <end position="1421"/>
    </location>
</feature>
<feature type="domain" description="HMG box" evidence="9">
    <location>
        <begin position="1520"/>
        <end position="1588"/>
    </location>
</feature>
<feature type="compositionally biased region" description="Polar residues" evidence="8">
    <location>
        <begin position="28"/>
        <end position="38"/>
    </location>
</feature>
<feature type="region of interest" description="Disordered" evidence="8">
    <location>
        <begin position="2976"/>
        <end position="3008"/>
    </location>
</feature>
<dbReference type="GO" id="GO:0000977">
    <property type="term" value="F:RNA polymerase II transcription regulatory region sequence-specific DNA binding"/>
    <property type="evidence" value="ECO:0007669"/>
    <property type="project" value="TreeGrafter"/>
</dbReference>
<feature type="region of interest" description="Disordered" evidence="8">
    <location>
        <begin position="2210"/>
        <end position="2241"/>
    </location>
</feature>
<dbReference type="Pfam" id="PF25981">
    <property type="entry name" value="HTH_Cic_C"/>
    <property type="match status" value="1"/>
</dbReference>
<feature type="compositionally biased region" description="Low complexity" evidence="8">
    <location>
        <begin position="39"/>
        <end position="77"/>
    </location>
</feature>
<feature type="region of interest" description="Disordered" evidence="8">
    <location>
        <begin position="2118"/>
        <end position="2138"/>
    </location>
</feature>
<dbReference type="CDD" id="cd21990">
    <property type="entry name" value="HMG-box_CIC-like"/>
    <property type="match status" value="1"/>
</dbReference>
<feature type="compositionally biased region" description="Polar residues" evidence="8">
    <location>
        <begin position="3278"/>
        <end position="3294"/>
    </location>
</feature>
<evidence type="ECO:0000256" key="1">
    <source>
        <dbReference type="ARBA" id="ARBA00022491"/>
    </source>
</evidence>
<feature type="compositionally biased region" description="Low complexity" evidence="8">
    <location>
        <begin position="3200"/>
        <end position="3240"/>
    </location>
</feature>
<feature type="compositionally biased region" description="Polar residues" evidence="8">
    <location>
        <begin position="942"/>
        <end position="961"/>
    </location>
</feature>
<evidence type="ECO:0000256" key="2">
    <source>
        <dbReference type="ARBA" id="ARBA00022553"/>
    </source>
</evidence>
<feature type="compositionally biased region" description="Gly residues" evidence="8">
    <location>
        <begin position="873"/>
        <end position="882"/>
    </location>
</feature>
<feature type="region of interest" description="Disordered" evidence="8">
    <location>
        <begin position="2679"/>
        <end position="2705"/>
    </location>
</feature>
<keyword evidence="6 7" id="KW-0539">Nucleus</keyword>
<feature type="compositionally biased region" description="Polar residues" evidence="8">
    <location>
        <begin position="1074"/>
        <end position="1093"/>
    </location>
</feature>
<dbReference type="VEuPathDB" id="VectorBase:AQUA008168"/>
<dbReference type="GO" id="GO:0005634">
    <property type="term" value="C:nucleus"/>
    <property type="evidence" value="ECO:0007669"/>
    <property type="project" value="UniProtKB-UniRule"/>
</dbReference>
<dbReference type="InterPro" id="IPR052412">
    <property type="entry name" value="CC-Dev_Transcription_Reg"/>
</dbReference>
<organism evidence="10 11">
    <name type="scientific">Anopheles quadriannulatus</name>
    <name type="common">Mosquito</name>
    <dbReference type="NCBI Taxonomy" id="34691"/>
    <lineage>
        <taxon>Eukaryota</taxon>
        <taxon>Metazoa</taxon>
        <taxon>Ecdysozoa</taxon>
        <taxon>Arthropoda</taxon>
        <taxon>Hexapoda</taxon>
        <taxon>Insecta</taxon>
        <taxon>Pterygota</taxon>
        <taxon>Neoptera</taxon>
        <taxon>Endopterygota</taxon>
        <taxon>Diptera</taxon>
        <taxon>Nematocera</taxon>
        <taxon>Culicoidea</taxon>
        <taxon>Culicidae</taxon>
        <taxon>Anophelinae</taxon>
        <taxon>Anopheles</taxon>
    </lineage>
</organism>
<feature type="compositionally biased region" description="Polar residues" evidence="8">
    <location>
        <begin position="3439"/>
        <end position="3450"/>
    </location>
</feature>
<feature type="compositionally biased region" description="Polar residues" evidence="8">
    <location>
        <begin position="1012"/>
        <end position="1038"/>
    </location>
</feature>
<feature type="compositionally biased region" description="Low complexity" evidence="8">
    <location>
        <begin position="1312"/>
        <end position="1355"/>
    </location>
</feature>
<protein>
    <recommendedName>
        <fullName evidence="9">HMG box domain-containing protein</fullName>
    </recommendedName>
</protein>
<feature type="compositionally biased region" description="Basic residues" evidence="8">
    <location>
        <begin position="3261"/>
        <end position="3270"/>
    </location>
</feature>
<keyword evidence="2" id="KW-0597">Phosphoprotein</keyword>
<evidence type="ECO:0000313" key="10">
    <source>
        <dbReference type="EnsemblMetazoa" id="AQUA008168-PA"/>
    </source>
</evidence>